<feature type="compositionally biased region" description="Basic and acidic residues" evidence="1">
    <location>
        <begin position="79"/>
        <end position="93"/>
    </location>
</feature>
<feature type="compositionally biased region" description="Low complexity" evidence="1">
    <location>
        <begin position="27"/>
        <end position="43"/>
    </location>
</feature>
<feature type="region of interest" description="Disordered" evidence="1">
    <location>
        <begin position="1"/>
        <end position="209"/>
    </location>
</feature>
<protein>
    <submittedName>
        <fullName evidence="2">Uncharacterized protein</fullName>
    </submittedName>
</protein>
<name>A0A4Z1HAI6_9HELO</name>
<evidence type="ECO:0000313" key="2">
    <source>
        <dbReference type="EMBL" id="TGO46168.1"/>
    </source>
</evidence>
<gene>
    <name evidence="2" type="ORF">BCON_0340g00010</name>
</gene>
<evidence type="ECO:0000256" key="1">
    <source>
        <dbReference type="SAM" id="MobiDB-lite"/>
    </source>
</evidence>
<accession>A0A4Z1HAI6</accession>
<evidence type="ECO:0000313" key="3">
    <source>
        <dbReference type="Proteomes" id="UP000297527"/>
    </source>
</evidence>
<comment type="caution">
    <text evidence="2">The sequence shown here is derived from an EMBL/GenBank/DDBJ whole genome shotgun (WGS) entry which is preliminary data.</text>
</comment>
<organism evidence="2 3">
    <name type="scientific">Botryotinia convoluta</name>
    <dbReference type="NCBI Taxonomy" id="54673"/>
    <lineage>
        <taxon>Eukaryota</taxon>
        <taxon>Fungi</taxon>
        <taxon>Dikarya</taxon>
        <taxon>Ascomycota</taxon>
        <taxon>Pezizomycotina</taxon>
        <taxon>Leotiomycetes</taxon>
        <taxon>Helotiales</taxon>
        <taxon>Sclerotiniaceae</taxon>
        <taxon>Botryotinia</taxon>
    </lineage>
</organism>
<dbReference type="AlphaFoldDB" id="A0A4Z1HAI6"/>
<dbReference type="OrthoDB" id="3557502at2759"/>
<proteinExistence type="predicted"/>
<dbReference type="EMBL" id="PQXN01000338">
    <property type="protein sequence ID" value="TGO46168.1"/>
    <property type="molecule type" value="Genomic_DNA"/>
</dbReference>
<reference evidence="2 3" key="1">
    <citation type="submission" date="2017-12" db="EMBL/GenBank/DDBJ databases">
        <title>Comparative genomics of Botrytis spp.</title>
        <authorList>
            <person name="Valero-Jimenez C.A."/>
            <person name="Tapia P."/>
            <person name="Veloso J."/>
            <person name="Silva-Moreno E."/>
            <person name="Staats M."/>
            <person name="Valdes J.H."/>
            <person name="Van Kan J.A.L."/>
        </authorList>
    </citation>
    <scope>NUCLEOTIDE SEQUENCE [LARGE SCALE GENOMIC DNA]</scope>
    <source>
        <strain evidence="2 3">MUCL11595</strain>
    </source>
</reference>
<sequence length="237" mass="25641">MEYRTNAPEYSDTKESPLSPPSNLEAIDSSDNIPSPISNLINDENVQRPHCSGPCTTSRRSEPSNPTENTINSSAESTTRLEKHQHPPRESKNRTPNPCNPSPSPAEPNSDSASQTPSEHSSGSDAAFYCSVGSTSEDEEDGLINSLGRGAEIGVEGESGLMKRTLREAVSTSGTDSGGAGEDDEEEEEEEEGEEEENEIHNNNSKRRKSKKRFTFLKRLFGRKKSGDNDRGAGGIG</sequence>
<feature type="compositionally biased region" description="Acidic residues" evidence="1">
    <location>
        <begin position="181"/>
        <end position="198"/>
    </location>
</feature>
<keyword evidence="3" id="KW-1185">Reference proteome</keyword>
<feature type="compositionally biased region" description="Polar residues" evidence="1">
    <location>
        <begin position="54"/>
        <end position="78"/>
    </location>
</feature>
<dbReference type="Proteomes" id="UP000297527">
    <property type="component" value="Unassembled WGS sequence"/>
</dbReference>
<feature type="compositionally biased region" description="Polar residues" evidence="1">
    <location>
        <begin position="107"/>
        <end position="124"/>
    </location>
</feature>